<dbReference type="HOGENOM" id="CLU_010363_0_0_9"/>
<dbReference type="AlphaFoldDB" id="A4J7N1"/>
<dbReference type="RefSeq" id="WP_011878882.1">
    <property type="nucleotide sequence ID" value="NC_009253.1"/>
</dbReference>
<gene>
    <name evidence="2" type="ordered locus">Dred_2574</name>
</gene>
<dbReference type="Proteomes" id="UP000001556">
    <property type="component" value="Chromosome"/>
</dbReference>
<dbReference type="KEGG" id="drm:Dred_2574"/>
<reference evidence="2 3" key="1">
    <citation type="submission" date="2007-03" db="EMBL/GenBank/DDBJ databases">
        <title>Complete sequence of Desulfotomaculum reducens MI-1.</title>
        <authorList>
            <consortium name="US DOE Joint Genome Institute"/>
            <person name="Copeland A."/>
            <person name="Lucas S."/>
            <person name="Lapidus A."/>
            <person name="Barry K."/>
            <person name="Detter J.C."/>
            <person name="Glavina del Rio T."/>
            <person name="Hammon N."/>
            <person name="Israni S."/>
            <person name="Dalin E."/>
            <person name="Tice H."/>
            <person name="Pitluck S."/>
            <person name="Sims D."/>
            <person name="Brettin T."/>
            <person name="Bruce D."/>
            <person name="Han C."/>
            <person name="Tapia R."/>
            <person name="Schmutz J."/>
            <person name="Larimer F."/>
            <person name="Land M."/>
            <person name="Hauser L."/>
            <person name="Kyrpides N."/>
            <person name="Kim E."/>
            <person name="Tebo B.M."/>
            <person name="Richardson P."/>
        </authorList>
    </citation>
    <scope>NUCLEOTIDE SEQUENCE [LARGE SCALE GENOMIC DNA]</scope>
    <source>
        <strain evidence="2 3">MI-1</strain>
    </source>
</reference>
<evidence type="ECO:0000313" key="3">
    <source>
        <dbReference type="Proteomes" id="UP000001556"/>
    </source>
</evidence>
<dbReference type="SUPFAM" id="SSF56281">
    <property type="entry name" value="Metallo-hydrolase/oxidoreductase"/>
    <property type="match status" value="1"/>
</dbReference>
<accession>A4J7N1</accession>
<sequence length="352" mass="38788">MKKFIITLLTILLVTTGCSQSKEKPSSTPSVPSGSLRVHFIDVGQADAILVQRGEDSMLVDAGNNDDGEKIIRYLSQQGIKKLSVVMGTHPHEDHIGGLDDVIKYFPVERVYLPKVNHTTKTYRDVLTAIKNKNLKATAAFGGQTFNLEDARVEILAPNSSEYKELNDYSIVSKISFGDTAFLLTGDAEMLSEQEMLEKGFDLEANVLKVGHHGSHSSTGDKFLRAVNPQMAVISVGANNDYGHPHRETLQRLNDSKIKVYQTSQQGTIVMTSDGKRVEVQGEITEAEKAVPKESTANVGNDGKGLIKGNINKNGDKIYHLPGQQNYDRTKPEVWFKTEQEAQAAGFRRASR</sequence>
<dbReference type="OrthoDB" id="9761531at2"/>
<feature type="domain" description="Metallo-beta-lactamase" evidence="1">
    <location>
        <begin position="45"/>
        <end position="238"/>
    </location>
</feature>
<dbReference type="InterPro" id="IPR052159">
    <property type="entry name" value="Competence_DNA_uptake"/>
</dbReference>
<dbReference type="PROSITE" id="PS51257">
    <property type="entry name" value="PROKAR_LIPOPROTEIN"/>
    <property type="match status" value="1"/>
</dbReference>
<dbReference type="InterPro" id="IPR036866">
    <property type="entry name" value="RibonucZ/Hydroxyglut_hydro"/>
</dbReference>
<protein>
    <submittedName>
        <fullName evidence="2">Beta-lactamase domain protein</fullName>
    </submittedName>
</protein>
<dbReference type="Pfam" id="PF00753">
    <property type="entry name" value="Lactamase_B"/>
    <property type="match status" value="1"/>
</dbReference>
<dbReference type="Gene3D" id="3.60.15.10">
    <property type="entry name" value="Ribonuclease Z/Hydroxyacylglutathione hydrolase-like"/>
    <property type="match status" value="1"/>
</dbReference>
<dbReference type="InterPro" id="IPR001279">
    <property type="entry name" value="Metallo-B-lactamas"/>
</dbReference>
<dbReference type="EMBL" id="CP000612">
    <property type="protein sequence ID" value="ABO51084.1"/>
    <property type="molecule type" value="Genomic_DNA"/>
</dbReference>
<dbReference type="STRING" id="349161.Dred_2574"/>
<keyword evidence="3" id="KW-1185">Reference proteome</keyword>
<dbReference type="CDD" id="cd07731">
    <property type="entry name" value="ComA-like_MBL-fold"/>
    <property type="match status" value="1"/>
</dbReference>
<name>A4J7N1_DESRM</name>
<dbReference type="SMART" id="SM00849">
    <property type="entry name" value="Lactamase_B"/>
    <property type="match status" value="1"/>
</dbReference>
<dbReference type="InterPro" id="IPR035681">
    <property type="entry name" value="ComA-like_MBL"/>
</dbReference>
<evidence type="ECO:0000259" key="1">
    <source>
        <dbReference type="SMART" id="SM00849"/>
    </source>
</evidence>
<proteinExistence type="predicted"/>
<organism evidence="2 3">
    <name type="scientific">Desulforamulus reducens (strain ATCC BAA-1160 / DSM 100696 / MI-1)</name>
    <name type="common">Desulfotomaculum reducens</name>
    <dbReference type="NCBI Taxonomy" id="349161"/>
    <lineage>
        <taxon>Bacteria</taxon>
        <taxon>Bacillati</taxon>
        <taxon>Bacillota</taxon>
        <taxon>Clostridia</taxon>
        <taxon>Eubacteriales</taxon>
        <taxon>Peptococcaceae</taxon>
        <taxon>Desulforamulus</taxon>
    </lineage>
</organism>
<dbReference type="PANTHER" id="PTHR30619:SF7">
    <property type="entry name" value="BETA-LACTAMASE DOMAIN PROTEIN"/>
    <property type="match status" value="1"/>
</dbReference>
<dbReference type="eggNOG" id="COG2333">
    <property type="taxonomic scope" value="Bacteria"/>
</dbReference>
<evidence type="ECO:0000313" key="2">
    <source>
        <dbReference type="EMBL" id="ABO51084.1"/>
    </source>
</evidence>
<dbReference type="PANTHER" id="PTHR30619">
    <property type="entry name" value="DNA INTERNALIZATION/COMPETENCE PROTEIN COMEC/REC2"/>
    <property type="match status" value="1"/>
</dbReference>